<feature type="compositionally biased region" description="Polar residues" evidence="7">
    <location>
        <begin position="1"/>
        <end position="12"/>
    </location>
</feature>
<dbReference type="InterPro" id="IPR044676">
    <property type="entry name" value="EOBI/EOBII-like_plant"/>
</dbReference>
<dbReference type="CDD" id="cd00167">
    <property type="entry name" value="SANT"/>
    <property type="match status" value="1"/>
</dbReference>
<keyword evidence="2" id="KW-0677">Repeat</keyword>
<keyword evidence="4" id="KW-0238">DNA-binding</keyword>
<dbReference type="InterPro" id="IPR017930">
    <property type="entry name" value="Myb_dom"/>
</dbReference>
<accession>A0A8X7VE11</accession>
<keyword evidence="5" id="KW-0804">Transcription</keyword>
<evidence type="ECO:0000256" key="1">
    <source>
        <dbReference type="ARBA" id="ARBA00004123"/>
    </source>
</evidence>
<dbReference type="GO" id="GO:0005634">
    <property type="term" value="C:nucleus"/>
    <property type="evidence" value="ECO:0007669"/>
    <property type="project" value="UniProtKB-SubCell"/>
</dbReference>
<dbReference type="EMBL" id="JAAMPC010000006">
    <property type="protein sequence ID" value="KAG2309710.1"/>
    <property type="molecule type" value="Genomic_DNA"/>
</dbReference>
<comment type="caution">
    <text evidence="10">The sequence shown here is derived from an EMBL/GenBank/DDBJ whole genome shotgun (WGS) entry which is preliminary data.</text>
</comment>
<gene>
    <name evidence="10" type="ORF">Bca52824_029458</name>
</gene>
<dbReference type="OrthoDB" id="2143914at2759"/>
<dbReference type="AlphaFoldDB" id="A0A8X7VE11"/>
<dbReference type="Gene3D" id="1.10.10.60">
    <property type="entry name" value="Homeodomain-like"/>
    <property type="match status" value="1"/>
</dbReference>
<evidence type="ECO:0000256" key="5">
    <source>
        <dbReference type="ARBA" id="ARBA00023163"/>
    </source>
</evidence>
<feature type="domain" description="HTH myb-type" evidence="9">
    <location>
        <begin position="16"/>
        <end position="48"/>
    </location>
</feature>
<dbReference type="Proteomes" id="UP000886595">
    <property type="component" value="Unassembled WGS sequence"/>
</dbReference>
<evidence type="ECO:0000259" key="9">
    <source>
        <dbReference type="PROSITE" id="PS51294"/>
    </source>
</evidence>
<evidence type="ECO:0000313" key="11">
    <source>
        <dbReference type="Proteomes" id="UP000886595"/>
    </source>
</evidence>
<dbReference type="SUPFAM" id="SSF46689">
    <property type="entry name" value="Homeodomain-like"/>
    <property type="match status" value="1"/>
</dbReference>
<dbReference type="PANTHER" id="PTHR45675">
    <property type="entry name" value="MYB TRANSCRIPTION FACTOR-RELATED-RELATED"/>
    <property type="match status" value="1"/>
</dbReference>
<evidence type="ECO:0000313" key="10">
    <source>
        <dbReference type="EMBL" id="KAG2309710.1"/>
    </source>
</evidence>
<organism evidence="10 11">
    <name type="scientific">Brassica carinata</name>
    <name type="common">Ethiopian mustard</name>
    <name type="synonym">Abyssinian cabbage</name>
    <dbReference type="NCBI Taxonomy" id="52824"/>
    <lineage>
        <taxon>Eukaryota</taxon>
        <taxon>Viridiplantae</taxon>
        <taxon>Streptophyta</taxon>
        <taxon>Embryophyta</taxon>
        <taxon>Tracheophyta</taxon>
        <taxon>Spermatophyta</taxon>
        <taxon>Magnoliopsida</taxon>
        <taxon>eudicotyledons</taxon>
        <taxon>Gunneridae</taxon>
        <taxon>Pentapetalae</taxon>
        <taxon>rosids</taxon>
        <taxon>malvids</taxon>
        <taxon>Brassicales</taxon>
        <taxon>Brassicaceae</taxon>
        <taxon>Brassiceae</taxon>
        <taxon>Brassica</taxon>
    </lineage>
</organism>
<dbReference type="PROSITE" id="PS51294">
    <property type="entry name" value="HTH_MYB"/>
    <property type="match status" value="1"/>
</dbReference>
<dbReference type="Pfam" id="PF00249">
    <property type="entry name" value="Myb_DNA-binding"/>
    <property type="match status" value="1"/>
</dbReference>
<keyword evidence="3" id="KW-0805">Transcription regulation</keyword>
<evidence type="ECO:0000256" key="6">
    <source>
        <dbReference type="ARBA" id="ARBA00023242"/>
    </source>
</evidence>
<evidence type="ECO:0000256" key="7">
    <source>
        <dbReference type="SAM" id="MobiDB-lite"/>
    </source>
</evidence>
<dbReference type="InterPro" id="IPR009057">
    <property type="entry name" value="Homeodomain-like_sf"/>
</dbReference>
<feature type="region of interest" description="Disordered" evidence="7">
    <location>
        <begin position="1"/>
        <end position="23"/>
    </location>
</feature>
<keyword evidence="11" id="KW-1185">Reference proteome</keyword>
<protein>
    <submittedName>
        <fullName evidence="10">Uncharacterized protein</fullName>
    </submittedName>
</protein>
<evidence type="ECO:0000256" key="3">
    <source>
        <dbReference type="ARBA" id="ARBA00023015"/>
    </source>
</evidence>
<name>A0A8X7VE11_BRACI</name>
<dbReference type="GO" id="GO:0043565">
    <property type="term" value="F:sequence-specific DNA binding"/>
    <property type="evidence" value="ECO:0007669"/>
    <property type="project" value="InterPro"/>
</dbReference>
<dbReference type="InterPro" id="IPR001005">
    <property type="entry name" value="SANT/Myb"/>
</dbReference>
<dbReference type="GO" id="GO:0003700">
    <property type="term" value="F:DNA-binding transcription factor activity"/>
    <property type="evidence" value="ECO:0007669"/>
    <property type="project" value="InterPro"/>
</dbReference>
<reference evidence="10 11" key="1">
    <citation type="submission" date="2020-02" db="EMBL/GenBank/DDBJ databases">
        <authorList>
            <person name="Ma Q."/>
            <person name="Huang Y."/>
            <person name="Song X."/>
            <person name="Pei D."/>
        </authorList>
    </citation>
    <scope>NUCLEOTIDE SEQUENCE [LARGE SCALE GENOMIC DNA]</scope>
    <source>
        <strain evidence="10">Sxm20200214</strain>
        <tissue evidence="10">Leaf</tissue>
    </source>
</reference>
<proteinExistence type="predicted"/>
<keyword evidence="6" id="KW-0539">Nucleus</keyword>
<comment type="subcellular location">
    <subcellularLocation>
        <location evidence="1">Nucleus</location>
    </subcellularLocation>
</comment>
<evidence type="ECO:0000256" key="4">
    <source>
        <dbReference type="ARBA" id="ARBA00023125"/>
    </source>
</evidence>
<dbReference type="PROSITE" id="PS50090">
    <property type="entry name" value="MYB_LIKE"/>
    <property type="match status" value="1"/>
</dbReference>
<dbReference type="PANTHER" id="PTHR45675:SF121">
    <property type="entry name" value="ATMYB2"/>
    <property type="match status" value="1"/>
</dbReference>
<feature type="domain" description="Myb-like" evidence="8">
    <location>
        <begin position="16"/>
        <end position="48"/>
    </location>
</feature>
<evidence type="ECO:0000256" key="2">
    <source>
        <dbReference type="ARBA" id="ARBA00022737"/>
    </source>
</evidence>
<evidence type="ECO:0000259" key="8">
    <source>
        <dbReference type="PROSITE" id="PS50090"/>
    </source>
</evidence>
<sequence length="73" mass="8349">MENYERNLNSPAQEEDSDVRKGPWTEEEDAILVNFVSIHGDARWNHIALSSGIKLVTNLIYTRGRPCVSRVYS</sequence>